<evidence type="ECO:0000256" key="7">
    <source>
        <dbReference type="ARBA" id="ARBA00049801"/>
    </source>
</evidence>
<evidence type="ECO:0000256" key="6">
    <source>
        <dbReference type="ARBA" id="ARBA00049743"/>
    </source>
</evidence>
<keyword evidence="10" id="KW-1185">Reference proteome</keyword>
<sequence>MKCSNTDYKGRQAGPTTCEKGVRMASLWRSYQVLMTKRPWTVQLVTAGSLVGVGDVISQQVFERRGLAHHNVQRTAKMMSIGFFFVGPVVGSWYKVLDRLVVGGTKSAAMKKMLVDQLFFAPCFLGAFLGISGALNGLTVEENVTKLKRDYTDALISNYYLWPAVQIANFYFIPLQHRLAVVQIVAVAWNSYLTWKANKM</sequence>
<dbReference type="EMBL" id="VHII01000018">
    <property type="protein sequence ID" value="KAF1376917.1"/>
    <property type="molecule type" value="Genomic_DNA"/>
</dbReference>
<dbReference type="GO" id="GO:0015267">
    <property type="term" value="F:channel activity"/>
    <property type="evidence" value="ECO:0007669"/>
    <property type="project" value="TreeGrafter"/>
</dbReference>
<dbReference type="InterPro" id="IPR007248">
    <property type="entry name" value="Mpv17_PMP22"/>
</dbReference>
<dbReference type="GO" id="GO:0005739">
    <property type="term" value="C:mitochondrion"/>
    <property type="evidence" value="ECO:0007669"/>
    <property type="project" value="TreeGrafter"/>
</dbReference>
<dbReference type="PANTHER" id="PTHR11266">
    <property type="entry name" value="PEROXISOMAL MEMBRANE PROTEIN 2, PXMP2 MPV17"/>
    <property type="match status" value="1"/>
</dbReference>
<evidence type="ECO:0000256" key="4">
    <source>
        <dbReference type="ARBA" id="ARBA00022989"/>
    </source>
</evidence>
<keyword evidence="4 8" id="KW-1133">Transmembrane helix</keyword>
<dbReference type="AlphaFoldDB" id="A0A6A5DSZ3"/>
<comment type="subcellular location">
    <subcellularLocation>
        <location evidence="1">Membrane</location>
        <topology evidence="1">Multi-pass membrane protein</topology>
    </subcellularLocation>
</comment>
<evidence type="ECO:0000313" key="10">
    <source>
        <dbReference type="Proteomes" id="UP000465112"/>
    </source>
</evidence>
<protein>
    <recommendedName>
        <fullName evidence="6">Mitochondrial inner membrane protein Mpv17</fullName>
    </recommendedName>
    <alternativeName>
        <fullName evidence="7">Protein Mpv17</fullName>
    </alternativeName>
</protein>
<dbReference type="PANTHER" id="PTHR11266:SF17">
    <property type="entry name" value="PROTEIN MPV17"/>
    <property type="match status" value="1"/>
</dbReference>
<dbReference type="GO" id="GO:0016020">
    <property type="term" value="C:membrane"/>
    <property type="evidence" value="ECO:0007669"/>
    <property type="project" value="UniProtKB-SubCell"/>
</dbReference>
<comment type="caution">
    <text evidence="9">The sequence shown here is derived from an EMBL/GenBank/DDBJ whole genome shotgun (WGS) entry which is preliminary data.</text>
</comment>
<evidence type="ECO:0000313" key="9">
    <source>
        <dbReference type="EMBL" id="KAF1376917.1"/>
    </source>
</evidence>
<evidence type="ECO:0000256" key="2">
    <source>
        <dbReference type="ARBA" id="ARBA00006824"/>
    </source>
</evidence>
<feature type="transmembrane region" description="Helical" evidence="8">
    <location>
        <begin position="117"/>
        <end position="139"/>
    </location>
</feature>
<dbReference type="GO" id="GO:1901858">
    <property type="term" value="P:regulation of mitochondrial DNA metabolic process"/>
    <property type="evidence" value="ECO:0007669"/>
    <property type="project" value="TreeGrafter"/>
</dbReference>
<dbReference type="Proteomes" id="UP000465112">
    <property type="component" value="Unassembled WGS sequence"/>
</dbReference>
<evidence type="ECO:0000256" key="5">
    <source>
        <dbReference type="ARBA" id="ARBA00023136"/>
    </source>
</evidence>
<evidence type="ECO:0000256" key="3">
    <source>
        <dbReference type="ARBA" id="ARBA00022692"/>
    </source>
</evidence>
<organism evidence="9 10">
    <name type="scientific">Perca fluviatilis</name>
    <name type="common">European perch</name>
    <dbReference type="NCBI Taxonomy" id="8168"/>
    <lineage>
        <taxon>Eukaryota</taxon>
        <taxon>Metazoa</taxon>
        <taxon>Chordata</taxon>
        <taxon>Craniata</taxon>
        <taxon>Vertebrata</taxon>
        <taxon>Euteleostomi</taxon>
        <taxon>Actinopterygii</taxon>
        <taxon>Neopterygii</taxon>
        <taxon>Teleostei</taxon>
        <taxon>Neoteleostei</taxon>
        <taxon>Acanthomorphata</taxon>
        <taxon>Eupercaria</taxon>
        <taxon>Perciformes</taxon>
        <taxon>Percoidei</taxon>
        <taxon>Percidae</taxon>
        <taxon>Percinae</taxon>
        <taxon>Perca</taxon>
    </lineage>
</organism>
<name>A0A6A5DSZ3_PERFL</name>
<reference evidence="9 10" key="1">
    <citation type="submission" date="2019-06" db="EMBL/GenBank/DDBJ databases">
        <title>A chromosome-scale genome assembly of the European perch, Perca fluviatilis.</title>
        <authorList>
            <person name="Roques C."/>
            <person name="Zahm M."/>
            <person name="Cabau C."/>
            <person name="Klopp C."/>
            <person name="Bouchez O."/>
            <person name="Donnadieu C."/>
            <person name="Kuhl H."/>
            <person name="Gislard M."/>
            <person name="Guendouz S."/>
            <person name="Journot L."/>
            <person name="Haffray P."/>
            <person name="Bestin A."/>
            <person name="Morvezen R."/>
            <person name="Feron R."/>
            <person name="Wen M."/>
            <person name="Jouanno E."/>
            <person name="Herpin A."/>
            <person name="Schartl M."/>
            <person name="Postlethwait J."/>
            <person name="Schaerlinger B."/>
            <person name="Chardard D."/>
            <person name="Lecocq T."/>
            <person name="Poncet C."/>
            <person name="Jaffrelo L."/>
            <person name="Lampietro C."/>
            <person name="Guiguen Y."/>
        </authorList>
    </citation>
    <scope>NUCLEOTIDE SEQUENCE [LARGE SCALE GENOMIC DNA]</scope>
    <source>
        <tissue evidence="9">Blood</tissue>
    </source>
</reference>
<feature type="transmembrane region" description="Helical" evidence="8">
    <location>
        <begin position="78"/>
        <end position="97"/>
    </location>
</feature>
<keyword evidence="3 8" id="KW-0812">Transmembrane</keyword>
<keyword evidence="5 8" id="KW-0472">Membrane</keyword>
<gene>
    <name evidence="9" type="ORF">PFLUV_G00216470</name>
</gene>
<accession>A0A6A5DSZ3</accession>
<proteinExistence type="inferred from homology"/>
<evidence type="ECO:0000256" key="8">
    <source>
        <dbReference type="RuleBase" id="RU363053"/>
    </source>
</evidence>
<comment type="similarity">
    <text evidence="2 8">Belongs to the peroxisomal membrane protein PXMP2/4 family.</text>
</comment>
<dbReference type="OrthoDB" id="430207at2759"/>
<evidence type="ECO:0000256" key="1">
    <source>
        <dbReference type="ARBA" id="ARBA00004141"/>
    </source>
</evidence>
<dbReference type="Pfam" id="PF04117">
    <property type="entry name" value="Mpv17_PMP22"/>
    <property type="match status" value="1"/>
</dbReference>